<accession>A0ABV0WP89</accession>
<evidence type="ECO:0000313" key="1">
    <source>
        <dbReference type="EMBL" id="MEQ2271450.1"/>
    </source>
</evidence>
<sequence>MLGFSRSKLEKSSGATPQKLDLETLKPHWGHCDAVNQRRWTFGFISSQGLRIERCGAESLSGSLGVDFYNWLKVNLLLLPSGSRPTKIQYGYQKSNLNLAVENPLVFQLGPGYLGMTTFL</sequence>
<proteinExistence type="predicted"/>
<evidence type="ECO:0000313" key="2">
    <source>
        <dbReference type="Proteomes" id="UP001444071"/>
    </source>
</evidence>
<protein>
    <submittedName>
        <fullName evidence="1">Uncharacterized protein</fullName>
    </submittedName>
</protein>
<reference evidence="1 2" key="1">
    <citation type="submission" date="2021-06" db="EMBL/GenBank/DDBJ databases">
        <authorList>
            <person name="Palmer J.M."/>
        </authorList>
    </citation>
    <scope>NUCLEOTIDE SEQUENCE [LARGE SCALE GENOMIC DNA]</scope>
    <source>
        <strain evidence="1 2">XR_2019</strain>
        <tissue evidence="1">Muscle</tissue>
    </source>
</reference>
<organism evidence="1 2">
    <name type="scientific">Xenotaenia resolanae</name>
    <dbReference type="NCBI Taxonomy" id="208358"/>
    <lineage>
        <taxon>Eukaryota</taxon>
        <taxon>Metazoa</taxon>
        <taxon>Chordata</taxon>
        <taxon>Craniata</taxon>
        <taxon>Vertebrata</taxon>
        <taxon>Euteleostomi</taxon>
        <taxon>Actinopterygii</taxon>
        <taxon>Neopterygii</taxon>
        <taxon>Teleostei</taxon>
        <taxon>Neoteleostei</taxon>
        <taxon>Acanthomorphata</taxon>
        <taxon>Ovalentaria</taxon>
        <taxon>Atherinomorphae</taxon>
        <taxon>Cyprinodontiformes</taxon>
        <taxon>Goodeidae</taxon>
        <taxon>Xenotaenia</taxon>
    </lineage>
</organism>
<dbReference type="EMBL" id="JAHRIM010061835">
    <property type="protein sequence ID" value="MEQ2271450.1"/>
    <property type="molecule type" value="Genomic_DNA"/>
</dbReference>
<comment type="caution">
    <text evidence="1">The sequence shown here is derived from an EMBL/GenBank/DDBJ whole genome shotgun (WGS) entry which is preliminary data.</text>
</comment>
<dbReference type="Proteomes" id="UP001444071">
    <property type="component" value="Unassembled WGS sequence"/>
</dbReference>
<gene>
    <name evidence="1" type="ORF">XENORESO_004489</name>
</gene>
<keyword evidence="2" id="KW-1185">Reference proteome</keyword>
<name>A0ABV0WP89_9TELE</name>